<sequence length="780" mass="87930">MAPSSAERRVDPARTPLEPGSHPARAARAAPAGLARDAMRPAECGPHVPRRPLLAAEVLLGADVREVLDRRLRPDLRVVEIRDHERIRVIGDPPAIRRHRHRIEVARHRSAALAHADIQIDEQVAVRVGVARGFRQQRVGAVRARAIVRAQPDALARRQAHVARRVPRNRARRHDPRDVLVAAHEVRDVLFVEEAIEARGARAVRYAQRVCLRGGRGRALVVDAEHQRRARGRRDVVRRARRERRPRVRRGLELGRLRARALERHVVRRLRRRHLHRVVVEIRDRIEVRADQLVARELRRMQDRIVRLVAVVARRAEHLELERRIARALLRADEQQQAHRAVRHRLDDLVWRQVGLAVEHRPRAVFVDLHQMRVVLFVRGQVHDVCDDLRRARRDELEAVGLAGGRGGRVVRGADRHVGAVRDGRRDGRGGRRGERRLALRERRAQAGLADRAGGQRGQRARQSGQRRAARGELLADFRWLGAAHAVHVRLRDEGRGLRPRRAHRDRGQQRCRVFQFFHRVSVCGCAGCAAIIIRLPRKKRAGKFRVDGRANGTARIAAPTGRNAPRSRRRGARRVRAGLSRLESAQAGMRSLAAAAAAQRPAAAIEFFDKLAPTPGALFGRGRVAGCARMSTRKSDDARARCGLARGRRTIGASRRTVGRKSRRAMTADMNEAGLVRWRACAVSSPSRPRFAHASGCVRPRGATPASRAARYGRGDGAPARVTRAAPRRAARRASRKRGSRRAARWCRTDRTAARPRRDRRRRCRAPTRRARSRGPAAP</sequence>
<gene>
    <name evidence="2" type="ordered locus">BURPS1710b_A0640</name>
</gene>
<feature type="compositionally biased region" description="Basic residues" evidence="1">
    <location>
        <begin position="566"/>
        <end position="576"/>
    </location>
</feature>
<organism evidence="2 3">
    <name type="scientific">Burkholderia pseudomallei (strain 1710b)</name>
    <dbReference type="NCBI Taxonomy" id="320372"/>
    <lineage>
        <taxon>Bacteria</taxon>
        <taxon>Pseudomonadati</taxon>
        <taxon>Pseudomonadota</taxon>
        <taxon>Betaproteobacteria</taxon>
        <taxon>Burkholderiales</taxon>
        <taxon>Burkholderiaceae</taxon>
        <taxon>Burkholderia</taxon>
        <taxon>pseudomallei group</taxon>
    </lineage>
</organism>
<evidence type="ECO:0000256" key="1">
    <source>
        <dbReference type="SAM" id="MobiDB-lite"/>
    </source>
</evidence>
<dbReference type="EnsemblBacteria" id="ABA52157">
    <property type="protein sequence ID" value="ABA52157"/>
    <property type="gene ID" value="BURPS1710b_A0640"/>
</dbReference>
<feature type="compositionally biased region" description="Basic and acidic residues" evidence="1">
    <location>
        <begin position="1"/>
        <end position="12"/>
    </location>
</feature>
<evidence type="ECO:0000313" key="3">
    <source>
        <dbReference type="Proteomes" id="UP000002700"/>
    </source>
</evidence>
<dbReference type="KEGG" id="bpm:BURPS1710b_A0640"/>
<dbReference type="AlphaFoldDB" id="Q3JKV4"/>
<feature type="region of interest" description="Disordered" evidence="1">
    <location>
        <begin position="557"/>
        <end position="576"/>
    </location>
</feature>
<feature type="compositionally biased region" description="Basic residues" evidence="1">
    <location>
        <begin position="755"/>
        <end position="774"/>
    </location>
</feature>
<dbReference type="EMBL" id="CP000125">
    <property type="protein sequence ID" value="ABA52157.1"/>
    <property type="molecule type" value="Genomic_DNA"/>
</dbReference>
<accession>Q3JKV4</accession>
<proteinExistence type="predicted"/>
<dbReference type="HOGENOM" id="CLU_358908_0_0_4"/>
<protein>
    <submittedName>
        <fullName evidence="2">Uncharacterized protein</fullName>
    </submittedName>
</protein>
<feature type="compositionally biased region" description="Basic residues" evidence="1">
    <location>
        <begin position="727"/>
        <end position="746"/>
    </location>
</feature>
<dbReference type="Proteomes" id="UP000002700">
    <property type="component" value="Chromosome II"/>
</dbReference>
<name>Q3JKV4_BURP1</name>
<feature type="region of interest" description="Disordered" evidence="1">
    <location>
        <begin position="690"/>
        <end position="780"/>
    </location>
</feature>
<feature type="region of interest" description="Disordered" evidence="1">
    <location>
        <begin position="445"/>
        <end position="468"/>
    </location>
</feature>
<feature type="compositionally biased region" description="Low complexity" evidence="1">
    <location>
        <begin position="24"/>
        <end position="34"/>
    </location>
</feature>
<feature type="region of interest" description="Disordered" evidence="1">
    <location>
        <begin position="1"/>
        <end position="34"/>
    </location>
</feature>
<evidence type="ECO:0000313" key="2">
    <source>
        <dbReference type="EMBL" id="ABA52157.1"/>
    </source>
</evidence>
<reference evidence="2 3" key="1">
    <citation type="submission" date="2005-09" db="EMBL/GenBank/DDBJ databases">
        <authorList>
            <person name="Woods D.E."/>
            <person name="Nierman W.C."/>
        </authorList>
    </citation>
    <scope>NUCLEOTIDE SEQUENCE [LARGE SCALE GENOMIC DNA]</scope>
    <source>
        <strain evidence="2 3">1710b</strain>
    </source>
</reference>